<keyword evidence="2" id="KW-1185">Reference proteome</keyword>
<reference evidence="1 2" key="1">
    <citation type="submission" date="2018-01" db="EMBL/GenBank/DDBJ databases">
        <title>The draft genome of an aniline degradation strain ANB-1.</title>
        <authorList>
            <person name="Zhang L."/>
            <person name="Jiang J."/>
        </authorList>
    </citation>
    <scope>NUCLEOTIDE SEQUENCE [LARGE SCALE GENOMIC DNA]</scope>
    <source>
        <strain evidence="1 2">ANB-1</strain>
    </source>
</reference>
<comment type="caution">
    <text evidence="1">The sequence shown here is derived from an EMBL/GenBank/DDBJ whole genome shotgun (WGS) entry which is preliminary data.</text>
</comment>
<dbReference type="RefSeq" id="WP_102771746.1">
    <property type="nucleotide sequence ID" value="NZ_POQS01000001.1"/>
</dbReference>
<proteinExistence type="predicted"/>
<evidence type="ECO:0000313" key="2">
    <source>
        <dbReference type="Proteomes" id="UP000235994"/>
    </source>
</evidence>
<evidence type="ECO:0000313" key="1">
    <source>
        <dbReference type="EMBL" id="PND35830.1"/>
    </source>
</evidence>
<dbReference type="EMBL" id="POQS01000001">
    <property type="protein sequence ID" value="PND35830.1"/>
    <property type="molecule type" value="Genomic_DNA"/>
</dbReference>
<gene>
    <name evidence="1" type="ORF">C1I89_05660</name>
</gene>
<dbReference type="Proteomes" id="UP000235994">
    <property type="component" value="Unassembled WGS sequence"/>
</dbReference>
<name>A0A2N8KQY1_9BURK</name>
<accession>A0A2N8KQY1</accession>
<organism evidence="1 2">
    <name type="scientific">Achromobacter pulmonis</name>
    <dbReference type="NCBI Taxonomy" id="1389932"/>
    <lineage>
        <taxon>Bacteria</taxon>
        <taxon>Pseudomonadati</taxon>
        <taxon>Pseudomonadota</taxon>
        <taxon>Betaproteobacteria</taxon>
        <taxon>Burkholderiales</taxon>
        <taxon>Alcaligenaceae</taxon>
        <taxon>Achromobacter</taxon>
    </lineage>
</organism>
<sequence>MDGNTPTLLLACPGSGRTLAFGLRWFALIGSNTPALARSRGRRLRASHYVVGGAPAAMAGYGRLKPPRQGGWRASRAPVHAAAQLFALLYPDGGHCVVPLPNGAHWLVAAQRGTVLSQTDRVYASRDEALREQQQLLAQRPALPARQADAVWAALQQAGDPASRLNALPSRWAELPLALRLFLACAGLAGAAPPLWNALQAQGSALFAAADDAAEDAAALQDPVLALLQTTAAHRPSELARLLASVGRLPIQVRGWALTRAQCLAQPQRWACSASYVRTHAYATNQALHASRPAGWDLSFQPMEAATLSWRLASRPVWLSDLPLPTGEQVDTQLVTALQRLLPAFSAVVLAAPAALPLSAPAAAAPPGRAVRHRTLVLRGPLRSLALLPDTISTARWSRLALEIQPQPRPALAASTLVAELHGELYEQD</sequence>
<dbReference type="AlphaFoldDB" id="A0A2N8KQY1"/>
<protein>
    <submittedName>
        <fullName evidence="1">Uncharacterized protein</fullName>
    </submittedName>
</protein>